<evidence type="ECO:0000313" key="9">
    <source>
        <dbReference type="EMBL" id="MCF7529827.1"/>
    </source>
</evidence>
<evidence type="ECO:0000313" key="10">
    <source>
        <dbReference type="Proteomes" id="UP001201397"/>
    </source>
</evidence>
<reference evidence="9" key="1">
    <citation type="submission" date="2022-01" db="EMBL/GenBank/DDBJ databases">
        <title>Neisseria sp. ZJ104.</title>
        <authorList>
            <person name="Yang C."/>
        </authorList>
    </citation>
    <scope>NUCLEOTIDE SEQUENCE</scope>
    <source>
        <strain evidence="9">ZJ104</strain>
    </source>
</reference>
<dbReference type="SUPFAM" id="SSF56219">
    <property type="entry name" value="DNase I-like"/>
    <property type="match status" value="1"/>
</dbReference>
<evidence type="ECO:0000256" key="3">
    <source>
        <dbReference type="ARBA" id="ARBA00022801"/>
    </source>
</evidence>
<feature type="site" description="Transition state stabilizer" evidence="7">
    <location>
        <position position="148"/>
    </location>
</feature>
<feature type="active site" evidence="5">
    <location>
        <position position="105"/>
    </location>
</feature>
<keyword evidence="6" id="KW-0464">Manganese</keyword>
<dbReference type="EC" id="3.1.11.2" evidence="9"/>
<evidence type="ECO:0000259" key="8">
    <source>
        <dbReference type="Pfam" id="PF03372"/>
    </source>
</evidence>
<evidence type="ECO:0000256" key="1">
    <source>
        <dbReference type="ARBA" id="ARBA00007092"/>
    </source>
</evidence>
<dbReference type="GO" id="GO:0008311">
    <property type="term" value="F:double-stranded DNA 3'-5' DNA exonuclease activity"/>
    <property type="evidence" value="ECO:0007669"/>
    <property type="project" value="UniProtKB-EC"/>
</dbReference>
<dbReference type="Gene3D" id="3.60.10.10">
    <property type="entry name" value="Endonuclease/exonuclease/phosphatase"/>
    <property type="match status" value="1"/>
</dbReference>
<protein>
    <submittedName>
        <fullName evidence="9">Exodeoxyribonuclease III</fullName>
        <ecNumber evidence="9">3.1.11.2</ecNumber>
    </submittedName>
</protein>
<dbReference type="PANTHER" id="PTHR43250:SF2">
    <property type="entry name" value="EXODEOXYRIBONUCLEASE III"/>
    <property type="match status" value="1"/>
</dbReference>
<dbReference type="EMBL" id="JAKKDL010000005">
    <property type="protein sequence ID" value="MCF7529827.1"/>
    <property type="molecule type" value="Genomic_DNA"/>
</dbReference>
<dbReference type="Pfam" id="PF03372">
    <property type="entry name" value="Exo_endo_phos"/>
    <property type="match status" value="1"/>
</dbReference>
<evidence type="ECO:0000256" key="7">
    <source>
        <dbReference type="PIRSR" id="PIRSR604808-3"/>
    </source>
</evidence>
<accession>A0AAW5AIA3</accession>
<dbReference type="Proteomes" id="UP001201397">
    <property type="component" value="Unassembled WGS sequence"/>
</dbReference>
<gene>
    <name evidence="9" type="primary">xth</name>
    <name evidence="9" type="ORF">L4H06_06275</name>
</gene>
<feature type="site" description="Interaction with DNA substrate" evidence="7">
    <location>
        <position position="247"/>
    </location>
</feature>
<keyword evidence="3 9" id="KW-0378">Hydrolase</keyword>
<name>A0AAW5AIA3_9NEIS</name>
<dbReference type="PROSITE" id="PS51435">
    <property type="entry name" value="AP_NUCLEASE_F1_4"/>
    <property type="match status" value="1"/>
</dbReference>
<feature type="domain" description="Endonuclease/exonuclease/phosphatase" evidence="8">
    <location>
        <begin position="5"/>
        <end position="247"/>
    </location>
</feature>
<sequence>MKITTWNVNSLNVRLPHVQNFLADGRTDILVLQELKLDQDKFPAAALNIMGWQTVWSGQKTYNGVAVISRSQAQDVHTGLPLMPDDPQRRVIAATIDGVRIINVYCVNGEALDSPKFAYKREWFAALTAFVRDEMSRHDKLVLLGDFNIAPADADCYDPEKWHEKIHCSSEERSWFQALLDLGLTDSLRQIHPEGAFYTWFDYRGAMFQRKQGLRIDHLLITPTLAAVLENVEVELDMRALERPSDHAPVTATFAD</sequence>
<feature type="binding site" evidence="6">
    <location>
        <position position="148"/>
    </location>
    <ligand>
        <name>Mg(2+)</name>
        <dbReference type="ChEBI" id="CHEBI:18420"/>
        <label>1</label>
    </ligand>
</feature>
<feature type="binding site" evidence="6">
    <location>
        <position position="7"/>
    </location>
    <ligand>
        <name>Mg(2+)</name>
        <dbReference type="ChEBI" id="CHEBI:18420"/>
        <label>1</label>
    </ligand>
</feature>
<comment type="caution">
    <text evidence="9">The sequence shown here is derived from an EMBL/GenBank/DDBJ whole genome shotgun (WGS) entry which is preliminary data.</text>
</comment>
<dbReference type="GO" id="GO:0006281">
    <property type="term" value="P:DNA repair"/>
    <property type="evidence" value="ECO:0007669"/>
    <property type="project" value="InterPro"/>
</dbReference>
<dbReference type="NCBIfam" id="TIGR00633">
    <property type="entry name" value="xth"/>
    <property type="match status" value="1"/>
</dbReference>
<dbReference type="InterPro" id="IPR005135">
    <property type="entry name" value="Endo/exonuclease/phosphatase"/>
</dbReference>
<dbReference type="NCBIfam" id="TIGR00195">
    <property type="entry name" value="exoDNase_III"/>
    <property type="match status" value="1"/>
</dbReference>
<keyword evidence="2 6" id="KW-0479">Metal-binding</keyword>
<dbReference type="InterPro" id="IPR036691">
    <property type="entry name" value="Endo/exonu/phosph_ase_sf"/>
</dbReference>
<feature type="binding site" evidence="6">
    <location>
        <position position="247"/>
    </location>
    <ligand>
        <name>Mg(2+)</name>
        <dbReference type="ChEBI" id="CHEBI:18420"/>
        <label>1</label>
    </ligand>
</feature>
<dbReference type="CDD" id="cd09086">
    <property type="entry name" value="ExoIII-like_AP-endo"/>
    <property type="match status" value="1"/>
</dbReference>
<evidence type="ECO:0000256" key="6">
    <source>
        <dbReference type="PIRSR" id="PIRSR604808-2"/>
    </source>
</evidence>
<evidence type="ECO:0000256" key="2">
    <source>
        <dbReference type="ARBA" id="ARBA00022723"/>
    </source>
</evidence>
<feature type="binding site" evidence="6">
    <location>
        <position position="246"/>
    </location>
    <ligand>
        <name>Mg(2+)</name>
        <dbReference type="ChEBI" id="CHEBI:18420"/>
        <label>1</label>
    </ligand>
</feature>
<evidence type="ECO:0000256" key="4">
    <source>
        <dbReference type="ARBA" id="ARBA00022842"/>
    </source>
</evidence>
<comment type="cofactor">
    <cofactor evidence="6">
        <name>Mg(2+)</name>
        <dbReference type="ChEBI" id="CHEBI:18420"/>
    </cofactor>
    <cofactor evidence="6">
        <name>Mn(2+)</name>
        <dbReference type="ChEBI" id="CHEBI:29035"/>
    </cofactor>
    <text evidence="6">Probably binds two magnesium or manganese ions per subunit.</text>
</comment>
<dbReference type="InterPro" id="IPR004808">
    <property type="entry name" value="AP_endonuc_1"/>
</dbReference>
<dbReference type="AlphaFoldDB" id="A0AAW5AIA3"/>
<feature type="active site" description="Proton donor/acceptor" evidence="5">
    <location>
        <position position="146"/>
    </location>
</feature>
<feature type="active site" description="Proton acceptor" evidence="5">
    <location>
        <position position="247"/>
    </location>
</feature>
<organism evidence="9 10">
    <name type="scientific">Neisseria lisongii</name>
    <dbReference type="NCBI Taxonomy" id="2912188"/>
    <lineage>
        <taxon>Bacteria</taxon>
        <taxon>Pseudomonadati</taxon>
        <taxon>Pseudomonadota</taxon>
        <taxon>Betaproteobacteria</taxon>
        <taxon>Neisseriales</taxon>
        <taxon>Neisseriaceae</taxon>
        <taxon>Neisseria</taxon>
    </lineage>
</organism>
<keyword evidence="4 6" id="KW-0460">Magnesium</keyword>
<proteinExistence type="inferred from homology"/>
<feature type="binding site" evidence="6">
    <location>
        <position position="34"/>
    </location>
    <ligand>
        <name>Mg(2+)</name>
        <dbReference type="ChEBI" id="CHEBI:18420"/>
        <label>1</label>
    </ligand>
</feature>
<dbReference type="PANTHER" id="PTHR43250">
    <property type="entry name" value="EXODEOXYRIBONUCLEASE III"/>
    <property type="match status" value="1"/>
</dbReference>
<evidence type="ECO:0000256" key="5">
    <source>
        <dbReference type="PIRSR" id="PIRSR604808-1"/>
    </source>
</evidence>
<dbReference type="InterPro" id="IPR037493">
    <property type="entry name" value="ExoIII-like"/>
</dbReference>
<dbReference type="RefSeq" id="WP_237092800.1">
    <property type="nucleotide sequence ID" value="NZ_JAKKDL010000005.1"/>
</dbReference>
<feature type="site" description="Important for catalytic activity" evidence="7">
    <location>
        <position position="217"/>
    </location>
</feature>
<dbReference type="GO" id="GO:0046872">
    <property type="term" value="F:metal ion binding"/>
    <property type="evidence" value="ECO:0007669"/>
    <property type="project" value="UniProtKB-KW"/>
</dbReference>
<feature type="binding site" evidence="6">
    <location>
        <position position="146"/>
    </location>
    <ligand>
        <name>Mg(2+)</name>
        <dbReference type="ChEBI" id="CHEBI:18420"/>
        <label>1</label>
    </ligand>
</feature>
<comment type="similarity">
    <text evidence="1">Belongs to the DNA repair enzymes AP/ExoA family.</text>
</comment>